<comment type="caution">
    <text evidence="1">The sequence shown here is derived from an EMBL/GenBank/DDBJ whole genome shotgun (WGS) entry which is preliminary data.</text>
</comment>
<reference evidence="1" key="1">
    <citation type="submission" date="2018-11" db="EMBL/GenBank/DDBJ databases">
        <authorList>
            <consortium name="Pathogen Informatics"/>
        </authorList>
    </citation>
    <scope>NUCLEOTIDE SEQUENCE</scope>
</reference>
<dbReference type="AlphaFoldDB" id="A0A3S5AFB1"/>
<name>A0A3S5AFB1_9PLAT</name>
<gene>
    <name evidence="1" type="ORF">PXEA_LOCUS15901</name>
</gene>
<evidence type="ECO:0000313" key="2">
    <source>
        <dbReference type="Proteomes" id="UP000784294"/>
    </source>
</evidence>
<sequence length="82" mass="9129">MRQFNPSLPVSARAREADRAQLVSTSALLHHLIAYPRAIGSPHFDAIPARKIIANLFHSPFSVSMTCAHSSRPDHRSDQELK</sequence>
<accession>A0A3S5AFB1</accession>
<dbReference type="Proteomes" id="UP000784294">
    <property type="component" value="Unassembled WGS sequence"/>
</dbReference>
<feature type="non-terminal residue" evidence="1">
    <location>
        <position position="1"/>
    </location>
</feature>
<organism evidence="1 2">
    <name type="scientific">Protopolystoma xenopodis</name>
    <dbReference type="NCBI Taxonomy" id="117903"/>
    <lineage>
        <taxon>Eukaryota</taxon>
        <taxon>Metazoa</taxon>
        <taxon>Spiralia</taxon>
        <taxon>Lophotrochozoa</taxon>
        <taxon>Platyhelminthes</taxon>
        <taxon>Monogenea</taxon>
        <taxon>Polyopisthocotylea</taxon>
        <taxon>Polystomatidea</taxon>
        <taxon>Polystomatidae</taxon>
        <taxon>Protopolystoma</taxon>
    </lineage>
</organism>
<evidence type="ECO:0000313" key="1">
    <source>
        <dbReference type="EMBL" id="VEL22461.1"/>
    </source>
</evidence>
<protein>
    <submittedName>
        <fullName evidence="1">Uncharacterized protein</fullName>
    </submittedName>
</protein>
<keyword evidence="2" id="KW-1185">Reference proteome</keyword>
<dbReference type="EMBL" id="CAAALY010056546">
    <property type="protein sequence ID" value="VEL22461.1"/>
    <property type="molecule type" value="Genomic_DNA"/>
</dbReference>
<proteinExistence type="predicted"/>